<dbReference type="OrthoDB" id="387039at2759"/>
<name>A0A1Y1JBI3_PLAGO</name>
<feature type="transmembrane region" description="Helical" evidence="1">
    <location>
        <begin position="6"/>
        <end position="24"/>
    </location>
</feature>
<dbReference type="RefSeq" id="XP_028542199.1">
    <property type="nucleotide sequence ID" value="XM_028686398.1"/>
</dbReference>
<reference evidence="3" key="1">
    <citation type="submission" date="2017-04" db="EMBL/GenBank/DDBJ databases">
        <title>Plasmodium gonderi genome.</title>
        <authorList>
            <person name="Arisue N."/>
            <person name="Honma H."/>
            <person name="Kawai S."/>
            <person name="Tougan T."/>
            <person name="Tanabe K."/>
            <person name="Horii T."/>
        </authorList>
    </citation>
    <scope>NUCLEOTIDE SEQUENCE [LARGE SCALE GENOMIC DNA]</scope>
    <source>
        <strain evidence="3">ATCC 30045</strain>
    </source>
</reference>
<dbReference type="EMBL" id="BDQF01000006">
    <property type="protein sequence ID" value="GAW79610.1"/>
    <property type="molecule type" value="Genomic_DNA"/>
</dbReference>
<dbReference type="OMA" id="PCMCSEN"/>
<keyword evidence="1" id="KW-0472">Membrane</keyword>
<feature type="transmembrane region" description="Helical" evidence="1">
    <location>
        <begin position="53"/>
        <end position="77"/>
    </location>
</feature>
<gene>
    <name evidence="2" type="ORF">PGO_050200</name>
</gene>
<organism evidence="2 3">
    <name type="scientific">Plasmodium gonderi</name>
    <dbReference type="NCBI Taxonomy" id="77519"/>
    <lineage>
        <taxon>Eukaryota</taxon>
        <taxon>Sar</taxon>
        <taxon>Alveolata</taxon>
        <taxon>Apicomplexa</taxon>
        <taxon>Aconoidasida</taxon>
        <taxon>Haemosporida</taxon>
        <taxon>Plasmodiidae</taxon>
        <taxon>Plasmodium</taxon>
        <taxon>Plasmodium (Plasmodium)</taxon>
    </lineage>
</organism>
<dbReference type="GeneID" id="39746322"/>
<sequence length="174" mass="19593">MRISSISFIVNFLFITSLLVPCIYSENTIKKKVTEAVNAVNEKLNKNDNKKKTLILAGVTTAAIAVISALIGGAYFIKEKRKPQWKDPAVVTDVYDVLMDTLDDGVLHTKRGYYSGKTITDSLPSDKTLRQYILRNIRHSGLELTSSEKNEILSMIPYIKFNIRKLVYGFADVE</sequence>
<proteinExistence type="predicted"/>
<keyword evidence="1" id="KW-1133">Transmembrane helix</keyword>
<evidence type="ECO:0000256" key="1">
    <source>
        <dbReference type="SAM" id="Phobius"/>
    </source>
</evidence>
<dbReference type="Proteomes" id="UP000195521">
    <property type="component" value="Unassembled WGS sequence"/>
</dbReference>
<comment type="caution">
    <text evidence="2">The sequence shown here is derived from an EMBL/GenBank/DDBJ whole genome shotgun (WGS) entry which is preliminary data.</text>
</comment>
<protein>
    <submittedName>
        <fullName evidence="2">Early transcribed membrane protein</fullName>
    </submittedName>
</protein>
<dbReference type="InterPro" id="IPR006389">
    <property type="entry name" value="Early_transc_mb_plasmodium"/>
</dbReference>
<dbReference type="AlphaFoldDB" id="A0A1Y1JBI3"/>
<keyword evidence="1" id="KW-0812">Transmembrane</keyword>
<keyword evidence="3" id="KW-1185">Reference proteome</keyword>
<dbReference type="Pfam" id="PF09716">
    <property type="entry name" value="ETRAMP"/>
    <property type="match status" value="1"/>
</dbReference>
<evidence type="ECO:0000313" key="3">
    <source>
        <dbReference type="Proteomes" id="UP000195521"/>
    </source>
</evidence>
<accession>A0A1Y1JBI3</accession>
<dbReference type="NCBIfam" id="TIGR01495">
    <property type="entry name" value="ETRAMP"/>
    <property type="match status" value="1"/>
</dbReference>
<evidence type="ECO:0000313" key="2">
    <source>
        <dbReference type="EMBL" id="GAW79610.1"/>
    </source>
</evidence>